<proteinExistence type="predicted"/>
<dbReference type="CDD" id="cd02440">
    <property type="entry name" value="AdoMet_MTases"/>
    <property type="match status" value="1"/>
</dbReference>
<dbReference type="Pfam" id="PF13649">
    <property type="entry name" value="Methyltransf_25"/>
    <property type="match status" value="1"/>
</dbReference>
<feature type="domain" description="Methyltransferase" evidence="1">
    <location>
        <begin position="42"/>
        <end position="136"/>
    </location>
</feature>
<reference evidence="2" key="1">
    <citation type="journal article" date="2017" name="Appl. Environ. Microbiol.">
        <title>Molecular characterization of an Endozoicomonas-like organism causing infection in king scallop Pecten maximus L.</title>
        <authorList>
            <person name="Cano I."/>
            <person name="van Aerle R."/>
            <person name="Ross S."/>
            <person name="Verner-Jeffreys D.W."/>
            <person name="Paley R.K."/>
            <person name="Rimmer G."/>
            <person name="Ryder D."/>
            <person name="Hooper P."/>
            <person name="Stone D."/>
            <person name="Feist S.W."/>
        </authorList>
    </citation>
    <scope>NUCLEOTIDE SEQUENCE</scope>
</reference>
<accession>A0A2H9TA46</accession>
<sequence length="255" mass="29084">MNDFELLIRLHIHQHRQGPGGIEETLQAARLAGLDNQNPLKIADVGCGTGAAAMDLAKSLNSTIHAVDFLPEFIDELKNRIESEHLDQKILATVGNMEDLPFEEASFDVLWSEGAVYNMGFEKGIGEWRKFLKPSGKLVVSELTWLTYHRPEAITEHWEREYPEVATAAEKIAQLEKHGYKLLGYFPLREHCWTDNYYQPLQQRFESFVAECGDQSASALSIVEEHKKEIQLYTQFKDFFSYGVYVAEKVESKAV</sequence>
<dbReference type="PANTHER" id="PTHR43591">
    <property type="entry name" value="METHYLTRANSFERASE"/>
    <property type="match status" value="1"/>
</dbReference>
<dbReference type="Gene3D" id="3.40.50.150">
    <property type="entry name" value="Vaccinia Virus protein VP39"/>
    <property type="match status" value="1"/>
</dbReference>
<dbReference type="InterPro" id="IPR029063">
    <property type="entry name" value="SAM-dependent_MTases_sf"/>
</dbReference>
<organism evidence="2">
    <name type="scientific">invertebrate metagenome</name>
    <dbReference type="NCBI Taxonomy" id="1711999"/>
    <lineage>
        <taxon>unclassified sequences</taxon>
        <taxon>metagenomes</taxon>
        <taxon>organismal metagenomes</taxon>
    </lineage>
</organism>
<dbReference type="GO" id="GO:0102082">
    <property type="term" value="F:demethylrebeccamycin--D-glucose O-methyltransferase activity"/>
    <property type="evidence" value="ECO:0007669"/>
    <property type="project" value="UniProtKB-EC"/>
</dbReference>
<name>A0A2H9TA46_9ZZZZ</name>
<keyword evidence="2" id="KW-0489">Methyltransferase</keyword>
<dbReference type="AlphaFoldDB" id="A0A2H9TA46"/>
<dbReference type="EMBL" id="NSIT01000032">
    <property type="protein sequence ID" value="PJE80110.1"/>
    <property type="molecule type" value="Genomic_DNA"/>
</dbReference>
<protein>
    <submittedName>
        <fullName evidence="2">Demethylrebeccamycin-D-glucose O-methyltransferase</fullName>
        <ecNumber evidence="2">2.1.1.164</ecNumber>
    </submittedName>
</protein>
<dbReference type="InterPro" id="IPR041698">
    <property type="entry name" value="Methyltransf_25"/>
</dbReference>
<dbReference type="EC" id="2.1.1.164" evidence="2"/>
<dbReference type="GO" id="GO:0032259">
    <property type="term" value="P:methylation"/>
    <property type="evidence" value="ECO:0007669"/>
    <property type="project" value="UniProtKB-KW"/>
</dbReference>
<dbReference type="SUPFAM" id="SSF53335">
    <property type="entry name" value="S-adenosyl-L-methionine-dependent methyltransferases"/>
    <property type="match status" value="1"/>
</dbReference>
<keyword evidence="2" id="KW-0808">Transferase</keyword>
<evidence type="ECO:0000313" key="2">
    <source>
        <dbReference type="EMBL" id="PJE80110.1"/>
    </source>
</evidence>
<gene>
    <name evidence="2" type="primary">rebM_1</name>
    <name evidence="2" type="ORF">CI610_00921</name>
</gene>
<comment type="caution">
    <text evidence="2">The sequence shown here is derived from an EMBL/GenBank/DDBJ whole genome shotgun (WGS) entry which is preliminary data.</text>
</comment>
<evidence type="ECO:0000259" key="1">
    <source>
        <dbReference type="Pfam" id="PF13649"/>
    </source>
</evidence>